<dbReference type="AlphaFoldDB" id="A0AAJ6CHP5"/>
<dbReference type="Pfam" id="PF00096">
    <property type="entry name" value="zf-C2H2"/>
    <property type="match status" value="4"/>
</dbReference>
<dbReference type="Gene3D" id="3.30.160.60">
    <property type="entry name" value="Classic Zinc Finger"/>
    <property type="match status" value="4"/>
</dbReference>
<reference evidence="10 11" key="1">
    <citation type="submission" date="2023-03" db="EMBL/GenBank/DDBJ databases">
        <title>Mating type loci evolution in Malassezia.</title>
        <authorList>
            <person name="Coelho M.A."/>
        </authorList>
    </citation>
    <scope>NUCLEOTIDE SEQUENCE [LARGE SCALE GENOMIC DNA]</scope>
    <source>
        <strain evidence="10 11">CBS 9725</strain>
    </source>
</reference>
<feature type="compositionally biased region" description="Basic and acidic residues" evidence="8">
    <location>
        <begin position="205"/>
        <end position="214"/>
    </location>
</feature>
<keyword evidence="4 7" id="KW-0863">Zinc-finger</keyword>
<feature type="region of interest" description="Disordered" evidence="8">
    <location>
        <begin position="1"/>
        <end position="371"/>
    </location>
</feature>
<dbReference type="PROSITE" id="PS50157">
    <property type="entry name" value="ZINC_FINGER_C2H2_2"/>
    <property type="match status" value="4"/>
</dbReference>
<feature type="domain" description="C2H2-type" evidence="9">
    <location>
        <begin position="502"/>
        <end position="529"/>
    </location>
</feature>
<feature type="compositionally biased region" description="Acidic residues" evidence="8">
    <location>
        <begin position="626"/>
        <end position="647"/>
    </location>
</feature>
<feature type="domain" description="C2H2-type" evidence="9">
    <location>
        <begin position="560"/>
        <end position="589"/>
    </location>
</feature>
<sequence>MSKLPPIVTSTVSGTSSGSAPSSVPRLGVHDSYTSSSPGGSPRLMLSQLPGKMSPYRDSSARLQSHVSSPRTSSPRISALARDAAMNTTHYPTSSSRPASPSAMTLERSYSPSPNSAAQSAAARMSNRPMFRRGSDAPTLTRNFSSDGAVFEEANLSSKASASIPPNDDRGNISAGTDTTPVQRTYSQEPYSGTARLNDTYTASPKRDAYRENYRYAATGSAYRPSSSLGARDNPPWLESNRSSPFASSAIRGNLDPNMQSEQDHSDPKFNTSSQNAHRDPRPPSLRLADERRYDSNSANSSPGPSTFLAAAPTPPLPGGGMPSPAQFAGMRSSDRYPDGYPTPAPPPMYRTSSLSGMSTSPYPNSPRHYPRTMAYRPADWQAEGYTSDPMAGEEHRKAKYDGDPAYNDGYPEAPLAMYYPSGNSGYAYPRALDGSAAYKYGTSREMHRSEMDASSDEDPSELGSKAGSPAKFNNRPASQRFDAKPNHASVPESDSGGPKLHVCDACNKTFSRRSDLARHRRIHTGERPYPCEFPGCGKSFIQRSALTVHSRVHSGERPHQCEFEGCGKSFSDSSSLARHRRTHTGRRPYVCTVPSCGKMFTRRTTLNRHVRSHQSPLKKNAQSDMYDEDPPAESDDEDVSEESSEE</sequence>
<feature type="compositionally biased region" description="Polar residues" evidence="8">
    <location>
        <begin position="351"/>
        <end position="363"/>
    </location>
</feature>
<dbReference type="GO" id="GO:0000981">
    <property type="term" value="F:DNA-binding transcription factor activity, RNA polymerase II-specific"/>
    <property type="evidence" value="ECO:0007669"/>
    <property type="project" value="UniProtKB-ARBA"/>
</dbReference>
<evidence type="ECO:0000256" key="3">
    <source>
        <dbReference type="ARBA" id="ARBA00022737"/>
    </source>
</evidence>
<feature type="region of interest" description="Disordered" evidence="8">
    <location>
        <begin position="448"/>
        <end position="498"/>
    </location>
</feature>
<evidence type="ECO:0000313" key="10">
    <source>
        <dbReference type="EMBL" id="WFD00528.1"/>
    </source>
</evidence>
<keyword evidence="3" id="KW-0677">Repeat</keyword>
<keyword evidence="5" id="KW-0862">Zinc</keyword>
<feature type="compositionally biased region" description="Polar residues" evidence="8">
    <location>
        <begin position="61"/>
        <end position="76"/>
    </location>
</feature>
<dbReference type="SMART" id="SM00355">
    <property type="entry name" value="ZnF_C2H2"/>
    <property type="match status" value="4"/>
</dbReference>
<accession>A0AAJ6CHP5</accession>
<feature type="compositionally biased region" description="Basic and acidic residues" evidence="8">
    <location>
        <begin position="277"/>
        <end position="295"/>
    </location>
</feature>
<dbReference type="FunFam" id="3.30.160.60:FF:000125">
    <property type="entry name" value="Putative zinc finger protein 143"/>
    <property type="match status" value="3"/>
</dbReference>
<proteinExistence type="predicted"/>
<evidence type="ECO:0000256" key="4">
    <source>
        <dbReference type="ARBA" id="ARBA00022771"/>
    </source>
</evidence>
<evidence type="ECO:0000256" key="2">
    <source>
        <dbReference type="ARBA" id="ARBA00022723"/>
    </source>
</evidence>
<dbReference type="PROSITE" id="PS00028">
    <property type="entry name" value="ZINC_FINGER_C2H2_1"/>
    <property type="match status" value="4"/>
</dbReference>
<evidence type="ECO:0000313" key="11">
    <source>
        <dbReference type="Proteomes" id="UP001219567"/>
    </source>
</evidence>
<evidence type="ECO:0000256" key="1">
    <source>
        <dbReference type="ARBA" id="ARBA00004123"/>
    </source>
</evidence>
<dbReference type="EMBL" id="CP119947">
    <property type="protein sequence ID" value="WFD00528.1"/>
    <property type="molecule type" value="Genomic_DNA"/>
</dbReference>
<evidence type="ECO:0000256" key="6">
    <source>
        <dbReference type="ARBA" id="ARBA00023242"/>
    </source>
</evidence>
<dbReference type="GO" id="GO:0000785">
    <property type="term" value="C:chromatin"/>
    <property type="evidence" value="ECO:0007669"/>
    <property type="project" value="TreeGrafter"/>
</dbReference>
<feature type="domain" description="C2H2-type" evidence="9">
    <location>
        <begin position="590"/>
        <end position="619"/>
    </location>
</feature>
<organism evidence="10 11">
    <name type="scientific">Malassezia yamatoensis</name>
    <dbReference type="NCBI Taxonomy" id="253288"/>
    <lineage>
        <taxon>Eukaryota</taxon>
        <taxon>Fungi</taxon>
        <taxon>Dikarya</taxon>
        <taxon>Basidiomycota</taxon>
        <taxon>Ustilaginomycotina</taxon>
        <taxon>Malasseziomycetes</taxon>
        <taxon>Malasseziales</taxon>
        <taxon>Malasseziaceae</taxon>
        <taxon>Malassezia</taxon>
    </lineage>
</organism>
<dbReference type="GO" id="GO:0031519">
    <property type="term" value="C:PcG protein complex"/>
    <property type="evidence" value="ECO:0007669"/>
    <property type="project" value="TreeGrafter"/>
</dbReference>
<feature type="compositionally biased region" description="Low complexity" evidence="8">
    <location>
        <begin position="8"/>
        <end position="25"/>
    </location>
</feature>
<dbReference type="SUPFAM" id="SSF57667">
    <property type="entry name" value="beta-beta-alpha zinc fingers"/>
    <property type="match status" value="2"/>
</dbReference>
<dbReference type="GO" id="GO:0008270">
    <property type="term" value="F:zinc ion binding"/>
    <property type="evidence" value="ECO:0007669"/>
    <property type="project" value="UniProtKB-KW"/>
</dbReference>
<keyword evidence="2" id="KW-0479">Metal-binding</keyword>
<evidence type="ECO:0000256" key="7">
    <source>
        <dbReference type="PROSITE-ProRule" id="PRU00042"/>
    </source>
</evidence>
<protein>
    <recommendedName>
        <fullName evidence="9">C2H2-type domain-containing protein</fullName>
    </recommendedName>
</protein>
<name>A0AAJ6CHP5_9BASI</name>
<feature type="compositionally biased region" description="Polar residues" evidence="8">
    <location>
        <begin position="174"/>
        <end position="203"/>
    </location>
</feature>
<keyword evidence="11" id="KW-1185">Reference proteome</keyword>
<feature type="region of interest" description="Disordered" evidence="8">
    <location>
        <begin position="605"/>
        <end position="647"/>
    </location>
</feature>
<evidence type="ECO:0000256" key="5">
    <source>
        <dbReference type="ARBA" id="ARBA00022833"/>
    </source>
</evidence>
<feature type="compositionally biased region" description="Polar residues" evidence="8">
    <location>
        <begin position="614"/>
        <end position="624"/>
    </location>
</feature>
<feature type="domain" description="C2H2-type" evidence="9">
    <location>
        <begin position="530"/>
        <end position="559"/>
    </location>
</feature>
<feature type="region of interest" description="Disordered" evidence="8">
    <location>
        <begin position="384"/>
        <end position="406"/>
    </location>
</feature>
<dbReference type="InterPro" id="IPR036236">
    <property type="entry name" value="Znf_C2H2_sf"/>
</dbReference>
<keyword evidence="6" id="KW-0539">Nucleus</keyword>
<dbReference type="PANTHER" id="PTHR14003">
    <property type="entry name" value="TRANSCRIPTIONAL REPRESSOR PROTEIN YY"/>
    <property type="match status" value="1"/>
</dbReference>
<feature type="compositionally biased region" description="Basic and acidic residues" evidence="8">
    <location>
        <begin position="393"/>
        <end position="403"/>
    </location>
</feature>
<dbReference type="PANTHER" id="PTHR14003:SF20">
    <property type="entry name" value="FINGER DOMAIN PROTEIN, PUTATIVE (AFU_ORTHOLOGUE AFUA_4G10380)-RELATED"/>
    <property type="match status" value="1"/>
</dbReference>
<gene>
    <name evidence="10" type="ORF">MYAM1_003277</name>
</gene>
<dbReference type="GO" id="GO:0000978">
    <property type="term" value="F:RNA polymerase II cis-regulatory region sequence-specific DNA binding"/>
    <property type="evidence" value="ECO:0007669"/>
    <property type="project" value="TreeGrafter"/>
</dbReference>
<dbReference type="Proteomes" id="UP001219567">
    <property type="component" value="Chromosome 5"/>
</dbReference>
<dbReference type="FunFam" id="3.30.160.60:FF:000744">
    <property type="entry name" value="zinc finger E-box-binding homeobox 1"/>
    <property type="match status" value="1"/>
</dbReference>
<feature type="compositionally biased region" description="Low complexity" evidence="8">
    <location>
        <begin position="94"/>
        <end position="123"/>
    </location>
</feature>
<dbReference type="GO" id="GO:0005667">
    <property type="term" value="C:transcription regulator complex"/>
    <property type="evidence" value="ECO:0007669"/>
    <property type="project" value="TreeGrafter"/>
</dbReference>
<evidence type="ECO:0000259" key="9">
    <source>
        <dbReference type="PROSITE" id="PS50157"/>
    </source>
</evidence>
<dbReference type="InterPro" id="IPR013087">
    <property type="entry name" value="Znf_C2H2_type"/>
</dbReference>
<comment type="subcellular location">
    <subcellularLocation>
        <location evidence="1">Nucleus</location>
    </subcellularLocation>
</comment>
<evidence type="ECO:0000256" key="8">
    <source>
        <dbReference type="SAM" id="MobiDB-lite"/>
    </source>
</evidence>